<reference evidence="3 4" key="1">
    <citation type="submission" date="2016-10" db="EMBL/GenBank/DDBJ databases">
        <authorList>
            <person name="de Groot N.N."/>
        </authorList>
    </citation>
    <scope>NUCLEOTIDE SEQUENCE [LARGE SCALE GENOMIC DNA]</scope>
    <source>
        <strain evidence="3 4">TC2-24</strain>
    </source>
</reference>
<accession>A0A1I0NG63</accession>
<keyword evidence="4" id="KW-1185">Reference proteome</keyword>
<protein>
    <submittedName>
        <fullName evidence="3">Iron complex transport system substrate-binding protein</fullName>
    </submittedName>
</protein>
<evidence type="ECO:0000313" key="3">
    <source>
        <dbReference type="EMBL" id="SEV99749.1"/>
    </source>
</evidence>
<dbReference type="Pfam" id="PF01497">
    <property type="entry name" value="Peripla_BP_2"/>
    <property type="match status" value="1"/>
</dbReference>
<organism evidence="3 4">
    <name type="scientific">Prevotella aff. ruminicola Tc2-24</name>
    <dbReference type="NCBI Taxonomy" id="81582"/>
    <lineage>
        <taxon>Bacteria</taxon>
        <taxon>Pseudomonadati</taxon>
        <taxon>Bacteroidota</taxon>
        <taxon>Bacteroidia</taxon>
        <taxon>Bacteroidales</taxon>
        <taxon>Prevotellaceae</taxon>
        <taxon>Prevotella</taxon>
    </lineage>
</organism>
<dbReference type="InterPro" id="IPR002491">
    <property type="entry name" value="ABC_transptr_periplasmic_BD"/>
</dbReference>
<dbReference type="Gene3D" id="3.40.50.1980">
    <property type="entry name" value="Nitrogenase molybdenum iron protein domain"/>
    <property type="match status" value="2"/>
</dbReference>
<dbReference type="PROSITE" id="PS50983">
    <property type="entry name" value="FE_B12_PBP"/>
    <property type="match status" value="1"/>
</dbReference>
<evidence type="ECO:0000256" key="1">
    <source>
        <dbReference type="SAM" id="SignalP"/>
    </source>
</evidence>
<sequence>MKQVLGLLFLLSLLSCGGRQTATSTGEGDTVTFRYATQLTVVRYNGYTVATLKNPWKEGMVLHQYVLVPKDEPLPPHLPKGTVVRTPLERSVIFSTVHCAMLMAFDKQSAIAGVADLKYIKIPWIQEQVREGRMIDVGDGMNPVIEKIIDRHPDALFLSPFENSGGYGKLEEIDIPIVECAEYMETSPLARAEWIRFYGMLFGCERRADSLFQVTDSSYHALKALAQKAAGQKRVLVDKVTGSVWYVPGGKSTLGQMLTDANGSYPWVGDTHSGSVALPFESVLEKAGDADTWLFRYSSDHPITYGELKAEHHGYDQFKAYREKEVYGCNVEQSLFYEESPFRPDWLLNDIIRILHPEIEGLAPLRYYQRLSAN</sequence>
<name>A0A1I0NG63_9BACT</name>
<dbReference type="EMBL" id="FOIQ01000002">
    <property type="protein sequence ID" value="SEV99749.1"/>
    <property type="molecule type" value="Genomic_DNA"/>
</dbReference>
<dbReference type="Proteomes" id="UP000199373">
    <property type="component" value="Unassembled WGS sequence"/>
</dbReference>
<feature type="signal peptide" evidence="1">
    <location>
        <begin position="1"/>
        <end position="21"/>
    </location>
</feature>
<feature type="domain" description="Fe/B12 periplasmic-binding" evidence="2">
    <location>
        <begin position="90"/>
        <end position="359"/>
    </location>
</feature>
<dbReference type="PANTHER" id="PTHR30535">
    <property type="entry name" value="VITAMIN B12-BINDING PROTEIN"/>
    <property type="match status" value="1"/>
</dbReference>
<dbReference type="SUPFAM" id="SSF53807">
    <property type="entry name" value="Helical backbone' metal receptor"/>
    <property type="match status" value="1"/>
</dbReference>
<evidence type="ECO:0000259" key="2">
    <source>
        <dbReference type="PROSITE" id="PS50983"/>
    </source>
</evidence>
<dbReference type="InterPro" id="IPR050902">
    <property type="entry name" value="ABC_Transporter_SBP"/>
</dbReference>
<dbReference type="PROSITE" id="PS51257">
    <property type="entry name" value="PROKAR_LIPOPROTEIN"/>
    <property type="match status" value="1"/>
</dbReference>
<dbReference type="RefSeq" id="WP_091900214.1">
    <property type="nucleotide sequence ID" value="NZ_FOIQ01000002.1"/>
</dbReference>
<dbReference type="PANTHER" id="PTHR30535:SF34">
    <property type="entry name" value="MOLYBDATE-BINDING PROTEIN MOLA"/>
    <property type="match status" value="1"/>
</dbReference>
<dbReference type="GO" id="GO:0071281">
    <property type="term" value="P:cellular response to iron ion"/>
    <property type="evidence" value="ECO:0007669"/>
    <property type="project" value="TreeGrafter"/>
</dbReference>
<keyword evidence="1" id="KW-0732">Signal</keyword>
<gene>
    <name evidence="3" type="ORF">SAMN04487850_1183</name>
</gene>
<evidence type="ECO:0000313" key="4">
    <source>
        <dbReference type="Proteomes" id="UP000199373"/>
    </source>
</evidence>
<feature type="chain" id="PRO_5011686617" evidence="1">
    <location>
        <begin position="22"/>
        <end position="374"/>
    </location>
</feature>
<dbReference type="AlphaFoldDB" id="A0A1I0NG63"/>
<proteinExistence type="predicted"/>